<reference evidence="5" key="2">
    <citation type="submission" date="2015-02" db="EMBL/GenBank/DDBJ databases">
        <title>Complete Genome Sequence of Pelosinus fermentans JBW45.</title>
        <authorList>
            <person name="De Leon K.B."/>
            <person name="Utturkar S.M."/>
            <person name="Camilleri L.B."/>
            <person name="Arkin A.P."/>
            <person name="Fields M.W."/>
            <person name="Brown S.D."/>
            <person name="Wall J.D."/>
        </authorList>
    </citation>
    <scope>NUCLEOTIDE SEQUENCE [LARGE SCALE GENOMIC DNA]</scope>
    <source>
        <strain evidence="5">JBW45</strain>
    </source>
</reference>
<dbReference type="PANTHER" id="PTHR33744">
    <property type="entry name" value="CARBOHYDRATE DIACID REGULATOR"/>
    <property type="match status" value="1"/>
</dbReference>
<sequence>MPPFCTVQELMVLDPLRQSTIIGGWAGRENQISQVVTAVPQLAASDLTNSLVIIRQESQVQDTEATLRTYLHSGAAAILFIGPDTVLLPCLTAIAEERQMPLLASGKSLEEQEFVFALELVITLNKGKRLIHFAEYSNLNQLTAIGTDLPPMLTKLAVYLQNPVVLVNPAFHIISCSTDEKLLDHIEREQLTRLARLQHYRCKAGELLATPYLSKLENSNGGSVSCWVNPLLRDGQIYGYLLVFDVSNHLNPLDVCRIKETGIFSLQVLAHRKTIEDTEKKYQDHFLYDLLYNNFVTEESLIQRARHWNWDFSKPQQILIMEPDDLHLLTNKSRMLRKLQLNVEDFLQHKYRQVIVTEQQGQIVIIIGDIMNEGKTAKQQWKSLGKSLQAYMQEIITEVTFSIGIGKFYTTIADLCRSYQEAKHALDLGRFIQEKGHITHFEELGIIRLLSHMSLEQLDDYYKEYLAVLIEYDEKNDTNFIETLHVYFQQNGDLNLTAEKLFQHANTLRYRLKKIEELLETDLKQLENRINLSVACKIFKIRKTNL</sequence>
<name>I9NQ97_9FIRM</name>
<dbReference type="InterPro" id="IPR051448">
    <property type="entry name" value="CdaR-like_regulators"/>
</dbReference>
<accession>I9NQ97</accession>
<dbReference type="EMBL" id="CP010978">
    <property type="protein sequence ID" value="AJQ29713.1"/>
    <property type="molecule type" value="Genomic_DNA"/>
</dbReference>
<dbReference type="InterPro" id="IPR042070">
    <property type="entry name" value="PucR_C-HTH_sf"/>
</dbReference>
<evidence type="ECO:0000256" key="1">
    <source>
        <dbReference type="ARBA" id="ARBA00006754"/>
    </source>
</evidence>
<organism evidence="4 5">
    <name type="scientific">Pelosinus fermentans JBW45</name>
    <dbReference type="NCBI Taxonomy" id="1192197"/>
    <lineage>
        <taxon>Bacteria</taxon>
        <taxon>Bacillati</taxon>
        <taxon>Bacillota</taxon>
        <taxon>Negativicutes</taxon>
        <taxon>Selenomonadales</taxon>
        <taxon>Sporomusaceae</taxon>
        <taxon>Pelosinus</taxon>
    </lineage>
</organism>
<dbReference type="InterPro" id="IPR025736">
    <property type="entry name" value="PucR_C-HTH_dom"/>
</dbReference>
<dbReference type="Gene3D" id="1.10.10.2840">
    <property type="entry name" value="PucR C-terminal helix-turn-helix domain"/>
    <property type="match status" value="1"/>
</dbReference>
<dbReference type="RefSeq" id="WP_007958049.1">
    <property type="nucleotide sequence ID" value="NZ_CP010978.1"/>
</dbReference>
<dbReference type="AlphaFoldDB" id="I9NQ97"/>
<dbReference type="KEGG" id="pft:JBW_04382"/>
<evidence type="ECO:0000313" key="5">
    <source>
        <dbReference type="Proteomes" id="UP000005361"/>
    </source>
</evidence>
<dbReference type="InterPro" id="IPR041522">
    <property type="entry name" value="CdaR_GGDEF"/>
</dbReference>
<dbReference type="Proteomes" id="UP000005361">
    <property type="component" value="Chromosome"/>
</dbReference>
<dbReference type="HOGENOM" id="CLU_017436_3_1_9"/>
<dbReference type="Pfam" id="PF17853">
    <property type="entry name" value="GGDEF_2"/>
    <property type="match status" value="1"/>
</dbReference>
<dbReference type="STRING" id="1192197.JBW_04382"/>
<gene>
    <name evidence="4" type="ORF">JBW_04382</name>
</gene>
<feature type="domain" description="CdaR GGDEF-like" evidence="3">
    <location>
        <begin position="298"/>
        <end position="428"/>
    </location>
</feature>
<protein>
    <submittedName>
        <fullName evidence="4">Transcriptional regulator, CdaR</fullName>
    </submittedName>
</protein>
<dbReference type="PANTHER" id="PTHR33744:SF1">
    <property type="entry name" value="DNA-BINDING TRANSCRIPTIONAL ACTIVATOR ADER"/>
    <property type="match status" value="1"/>
</dbReference>
<evidence type="ECO:0000313" key="4">
    <source>
        <dbReference type="EMBL" id="AJQ29713.1"/>
    </source>
</evidence>
<evidence type="ECO:0000259" key="3">
    <source>
        <dbReference type="Pfam" id="PF17853"/>
    </source>
</evidence>
<feature type="domain" description="PucR C-terminal helix-turn-helix" evidence="2">
    <location>
        <begin position="481"/>
        <end position="538"/>
    </location>
</feature>
<dbReference type="Pfam" id="PF13556">
    <property type="entry name" value="HTH_30"/>
    <property type="match status" value="1"/>
</dbReference>
<reference evidence="4 5" key="1">
    <citation type="journal article" date="2015" name="Genome Announc.">
        <title>Complete Genome Sequence of Pelosinus fermentans JBW45, a Member of a Remarkably Competitive Group of Negativicutes in the Firmicutes Phylum.</title>
        <authorList>
            <person name="De Leon K.B."/>
            <person name="Utturkar S.M."/>
            <person name="Camilleri L.B."/>
            <person name="Elias D.A."/>
            <person name="Arkin A.P."/>
            <person name="Fields M.W."/>
            <person name="Brown S.D."/>
            <person name="Wall J.D."/>
        </authorList>
    </citation>
    <scope>NUCLEOTIDE SEQUENCE [LARGE SCALE GENOMIC DNA]</scope>
    <source>
        <strain evidence="4 5">JBW45</strain>
    </source>
</reference>
<comment type="similarity">
    <text evidence="1">Belongs to the CdaR family.</text>
</comment>
<proteinExistence type="inferred from homology"/>
<evidence type="ECO:0000259" key="2">
    <source>
        <dbReference type="Pfam" id="PF13556"/>
    </source>
</evidence>
<dbReference type="OrthoDB" id="9792148at2"/>